<accession>A0ACC0DJZ2</accession>
<protein>
    <submittedName>
        <fullName evidence="1">Uncharacterized protein</fullName>
    </submittedName>
</protein>
<evidence type="ECO:0000313" key="2">
    <source>
        <dbReference type="Proteomes" id="UP001497680"/>
    </source>
</evidence>
<organism evidence="1 2">
    <name type="scientific">Hypoxylon rubiginosum</name>
    <dbReference type="NCBI Taxonomy" id="110542"/>
    <lineage>
        <taxon>Eukaryota</taxon>
        <taxon>Fungi</taxon>
        <taxon>Dikarya</taxon>
        <taxon>Ascomycota</taxon>
        <taxon>Pezizomycotina</taxon>
        <taxon>Sordariomycetes</taxon>
        <taxon>Xylariomycetidae</taxon>
        <taxon>Xylariales</taxon>
        <taxon>Hypoxylaceae</taxon>
        <taxon>Hypoxylon</taxon>
    </lineage>
</organism>
<keyword evidence="2" id="KW-1185">Reference proteome</keyword>
<reference evidence="1 2" key="1">
    <citation type="journal article" date="2022" name="New Phytol.">
        <title>Ecological generalism drives hyperdiversity of secondary metabolite gene clusters in xylarialean endophytes.</title>
        <authorList>
            <person name="Franco M.E.E."/>
            <person name="Wisecaver J.H."/>
            <person name="Arnold A.E."/>
            <person name="Ju Y.M."/>
            <person name="Slot J.C."/>
            <person name="Ahrendt S."/>
            <person name="Moore L.P."/>
            <person name="Eastman K.E."/>
            <person name="Scott K."/>
            <person name="Konkel Z."/>
            <person name="Mondo S.J."/>
            <person name="Kuo A."/>
            <person name="Hayes R.D."/>
            <person name="Haridas S."/>
            <person name="Andreopoulos B."/>
            <person name="Riley R."/>
            <person name="LaButti K."/>
            <person name="Pangilinan J."/>
            <person name="Lipzen A."/>
            <person name="Amirebrahimi M."/>
            <person name="Yan J."/>
            <person name="Adam C."/>
            <person name="Keymanesh K."/>
            <person name="Ng V."/>
            <person name="Louie K."/>
            <person name="Northen T."/>
            <person name="Drula E."/>
            <person name="Henrissat B."/>
            <person name="Hsieh H.M."/>
            <person name="Youens-Clark K."/>
            <person name="Lutzoni F."/>
            <person name="Miadlikowska J."/>
            <person name="Eastwood D.C."/>
            <person name="Hamelin R.C."/>
            <person name="Grigoriev I.V."/>
            <person name="U'Ren J.M."/>
        </authorList>
    </citation>
    <scope>NUCLEOTIDE SEQUENCE [LARGE SCALE GENOMIC DNA]</scope>
    <source>
        <strain evidence="1 2">ER1909</strain>
    </source>
</reference>
<evidence type="ECO:0000313" key="1">
    <source>
        <dbReference type="EMBL" id="KAI6092652.1"/>
    </source>
</evidence>
<dbReference type="Proteomes" id="UP001497680">
    <property type="component" value="Unassembled WGS sequence"/>
</dbReference>
<dbReference type="EMBL" id="MU394283">
    <property type="protein sequence ID" value="KAI6092652.1"/>
    <property type="molecule type" value="Genomic_DNA"/>
</dbReference>
<comment type="caution">
    <text evidence="1">The sequence shown here is derived from an EMBL/GenBank/DDBJ whole genome shotgun (WGS) entry which is preliminary data.</text>
</comment>
<sequence>MSDNYKRLLPAPTPPGSAQANSPEASFPKDSGPPVKKRTVSKAACNNCRLKKIRCDGKRPSCTSCTKSGVECNFVTASSDETPFMALKREVESLRRVTEDMLELFGLLGSAPDAVSLDILRRLKSLRTPVEVANDPSDVLSSVKREIEDDHLLPVKVTNRQLMAGLIPETRQSPEHELMIRCPTAYTMLMPLEVAFLNLADLLRPAILEPHKPPSLIGQEYTPSSSATPSVGPRDSTPRSGMATLLDTSDPEAGSFEPLQSLQGMIDDRLRAVNFRIWTKVPISNELAALMMSLYFEIDHPWCPLFDADLFLNDCVQETSHFCSSLLVNALLAWACQTYSNLVPEAKGLAAPFETEAERLWAEEKVQNTLTAVASAQLISSTSSSQGRDDCSNQVLIEGIQMGKRMGLFGVGNEDASALVWLDHHADWFRAACHTSWGIFSCACMRSLHLHRAEIEQPPLLPLPSEFFESHGYSNFAHPYTRTLAPTRVGETFSEICKLNRIVHDIIWEYFGKSDVVPAARATIAFAEQIYQRLFDWAASLPLELARGRLNRHSTLMLHLYFHCTVMELFWPFLQQSANKPVKVTPFTNNTVKAKDIHESSVNQLKRLALIYSINFNKACTSTLWHIALLYLANAMLCETTRSGKLRDPECWFYFMLCMTCYQNMCT</sequence>
<proteinExistence type="predicted"/>
<name>A0ACC0DJZ2_9PEZI</name>
<gene>
    <name evidence="1" type="ORF">F4821DRAFT_224558</name>
</gene>